<accession>S7ZXY5</accession>
<reference evidence="2 3" key="1">
    <citation type="journal article" date="2013" name="PLoS Genet.">
        <title>Genomic mechanisms accounting for the adaptation to parasitism in nematode-trapping fungi.</title>
        <authorList>
            <person name="Meerupati T."/>
            <person name="Andersson K.M."/>
            <person name="Friman E."/>
            <person name="Kumar D."/>
            <person name="Tunlid A."/>
            <person name="Ahren D."/>
        </authorList>
    </citation>
    <scope>NUCLEOTIDE SEQUENCE [LARGE SCALE GENOMIC DNA]</scope>
    <source>
        <strain evidence="2 3">CBS 200.50</strain>
    </source>
</reference>
<organism evidence="2 3">
    <name type="scientific">Dactylellina haptotyla (strain CBS 200.50)</name>
    <name type="common">Nematode-trapping fungus</name>
    <name type="synonym">Monacrosporium haptotylum</name>
    <dbReference type="NCBI Taxonomy" id="1284197"/>
    <lineage>
        <taxon>Eukaryota</taxon>
        <taxon>Fungi</taxon>
        <taxon>Dikarya</taxon>
        <taxon>Ascomycota</taxon>
        <taxon>Pezizomycotina</taxon>
        <taxon>Orbiliomycetes</taxon>
        <taxon>Orbiliales</taxon>
        <taxon>Orbiliaceae</taxon>
        <taxon>Dactylellina</taxon>
    </lineage>
</organism>
<dbReference type="OrthoDB" id="10609778at2759"/>
<dbReference type="AlphaFoldDB" id="S7ZXY5"/>
<dbReference type="Proteomes" id="UP000015100">
    <property type="component" value="Unassembled WGS sequence"/>
</dbReference>
<name>S7ZXY5_DACHA</name>
<reference evidence="3" key="2">
    <citation type="submission" date="2013-04" db="EMBL/GenBank/DDBJ databases">
        <title>Genomic mechanisms accounting for the adaptation to parasitism in nematode-trapping fungi.</title>
        <authorList>
            <person name="Ahren D.G."/>
        </authorList>
    </citation>
    <scope>NUCLEOTIDE SEQUENCE [LARGE SCALE GENOMIC DNA]</scope>
    <source>
        <strain evidence="3">CBS 200.50</strain>
    </source>
</reference>
<evidence type="ECO:0000313" key="3">
    <source>
        <dbReference type="Proteomes" id="UP000015100"/>
    </source>
</evidence>
<feature type="compositionally biased region" description="Basic residues" evidence="1">
    <location>
        <begin position="1"/>
        <end position="17"/>
    </location>
</feature>
<feature type="compositionally biased region" description="Polar residues" evidence="1">
    <location>
        <begin position="18"/>
        <end position="32"/>
    </location>
</feature>
<keyword evidence="3" id="KW-1185">Reference proteome</keyword>
<dbReference type="EMBL" id="AQGS01001196">
    <property type="protein sequence ID" value="EPS35294.1"/>
    <property type="molecule type" value="Genomic_DNA"/>
</dbReference>
<feature type="region of interest" description="Disordered" evidence="1">
    <location>
        <begin position="1"/>
        <end position="87"/>
    </location>
</feature>
<feature type="compositionally biased region" description="Basic and acidic residues" evidence="1">
    <location>
        <begin position="68"/>
        <end position="85"/>
    </location>
</feature>
<sequence length="329" mass="37285">MTNKIKKAFSFLFRKKPTPSQTAEEKPTTSSPGPERRGSIRNSTEANSLTHEQQTTKQTISQRSARSTRQEAKNARHEAQKERRQARFARYEAGARASKAYRDFSRRIFEVLTVEEYGKMLRRLKELGSLEALQQLIDEGNEFPEFTAVWKDNPTGLKLDRMLDEYMLDAEFFPDSEGGHVEGSEMGLLVWVATRPDRLPILPPALQDLPWFRTAIEEQIGEIVLDCKRNSCLVLDGYGTLGPILNVCSDDDIRHLSFTAGHNVDNTGQYCTVFNKYDEDEIEKSPRATVIYKSTSHDMAVLEVGGELDCVHRNIALLNNDHGMTELGI</sequence>
<proteinExistence type="predicted"/>
<evidence type="ECO:0000313" key="2">
    <source>
        <dbReference type="EMBL" id="EPS35294.1"/>
    </source>
</evidence>
<dbReference type="HOGENOM" id="CLU_844739_0_0_1"/>
<gene>
    <name evidence="2" type="ORF">H072_11349</name>
</gene>
<evidence type="ECO:0000256" key="1">
    <source>
        <dbReference type="SAM" id="MobiDB-lite"/>
    </source>
</evidence>
<feature type="compositionally biased region" description="Polar residues" evidence="1">
    <location>
        <begin position="40"/>
        <end position="67"/>
    </location>
</feature>
<protein>
    <submittedName>
        <fullName evidence="2">Uncharacterized protein</fullName>
    </submittedName>
</protein>
<comment type="caution">
    <text evidence="2">The sequence shown here is derived from an EMBL/GenBank/DDBJ whole genome shotgun (WGS) entry which is preliminary data.</text>
</comment>